<accession>A0A4R6WH84</accession>
<evidence type="ECO:0000313" key="1">
    <source>
        <dbReference type="EMBL" id="TDQ79533.1"/>
    </source>
</evidence>
<protein>
    <submittedName>
        <fullName evidence="1">Uncharacterized protein</fullName>
    </submittedName>
</protein>
<dbReference type="EMBL" id="SNYV01000011">
    <property type="protein sequence ID" value="TDQ79533.1"/>
    <property type="molecule type" value="Genomic_DNA"/>
</dbReference>
<gene>
    <name evidence="1" type="ORF">CLV99_0975</name>
</gene>
<sequence length="70" mass="8573">MTIYYKVIIKWQKYPMNDCIDKKYCLFSYSKRKFKAIEGLEMDSNTSIQEKIDYLKLKLKVRKIQIEKIK</sequence>
<reference evidence="1 2" key="1">
    <citation type="submission" date="2019-03" db="EMBL/GenBank/DDBJ databases">
        <title>Genomic Encyclopedia of Archaeal and Bacterial Type Strains, Phase II (KMG-II): from individual species to whole genera.</title>
        <authorList>
            <person name="Goeker M."/>
        </authorList>
    </citation>
    <scope>NUCLEOTIDE SEQUENCE [LARGE SCALE GENOMIC DNA]</scope>
    <source>
        <strain evidence="1 2">DSM 28353</strain>
    </source>
</reference>
<organism evidence="1 2">
    <name type="scientific">Sphingobacterium yanglingense</name>
    <dbReference type="NCBI Taxonomy" id="1437280"/>
    <lineage>
        <taxon>Bacteria</taxon>
        <taxon>Pseudomonadati</taxon>
        <taxon>Bacteroidota</taxon>
        <taxon>Sphingobacteriia</taxon>
        <taxon>Sphingobacteriales</taxon>
        <taxon>Sphingobacteriaceae</taxon>
        <taxon>Sphingobacterium</taxon>
    </lineage>
</organism>
<comment type="caution">
    <text evidence="1">The sequence shown here is derived from an EMBL/GenBank/DDBJ whole genome shotgun (WGS) entry which is preliminary data.</text>
</comment>
<proteinExistence type="predicted"/>
<dbReference type="AlphaFoldDB" id="A0A4R6WH84"/>
<keyword evidence="2" id="KW-1185">Reference proteome</keyword>
<name>A0A4R6WH84_9SPHI</name>
<evidence type="ECO:0000313" key="2">
    <source>
        <dbReference type="Proteomes" id="UP000295292"/>
    </source>
</evidence>
<dbReference type="Proteomes" id="UP000295292">
    <property type="component" value="Unassembled WGS sequence"/>
</dbReference>